<evidence type="ECO:0000313" key="11">
    <source>
        <dbReference type="Proteomes" id="UP001169760"/>
    </source>
</evidence>
<evidence type="ECO:0000256" key="1">
    <source>
        <dbReference type="ARBA" id="ARBA00004418"/>
    </source>
</evidence>
<sequence length="227" mass="23690">MNNLFKDTLKVAFVVLGLAGLAQGAMAEGNAAEGEKLAASCSACHGSDGNSPSPMFPKLAGLGEKYLVDQLKAIRNANGANPKAASRSIPEMTGLLDKMSDQDLANLAAFFDSKPMQLSGAKKAEVQLNSGQKVDALKLGEQIYRAGNLETAVPACSGCHSPTGKGNEPAGFPRLGGQHADYIAKQLRDFRAGNRTTDGDAQIMRGVAKHLSDAELEAVANYISGLN</sequence>
<keyword evidence="5" id="KW-0249">Electron transport</keyword>
<evidence type="ECO:0000256" key="8">
    <source>
        <dbReference type="SAM" id="SignalP"/>
    </source>
</evidence>
<comment type="subcellular location">
    <subcellularLocation>
        <location evidence="1">Periplasm</location>
    </subcellularLocation>
</comment>
<name>A0AAW7X7C2_9GAMM</name>
<dbReference type="GO" id="GO:0046872">
    <property type="term" value="F:metal ion binding"/>
    <property type="evidence" value="ECO:0007669"/>
    <property type="project" value="UniProtKB-KW"/>
</dbReference>
<protein>
    <submittedName>
        <fullName evidence="10">C-type cytochrome</fullName>
    </submittedName>
</protein>
<organism evidence="10 11">
    <name type="scientific">Saccharophagus degradans</name>
    <dbReference type="NCBI Taxonomy" id="86304"/>
    <lineage>
        <taxon>Bacteria</taxon>
        <taxon>Pseudomonadati</taxon>
        <taxon>Pseudomonadota</taxon>
        <taxon>Gammaproteobacteria</taxon>
        <taxon>Cellvibrionales</taxon>
        <taxon>Cellvibrionaceae</taxon>
        <taxon>Saccharophagus</taxon>
    </lineage>
</organism>
<feature type="signal peptide" evidence="8">
    <location>
        <begin position="1"/>
        <end position="27"/>
    </location>
</feature>
<evidence type="ECO:0000256" key="2">
    <source>
        <dbReference type="ARBA" id="ARBA00022448"/>
    </source>
</evidence>
<keyword evidence="7" id="KW-0349">Heme</keyword>
<comment type="caution">
    <text evidence="10">The sequence shown here is derived from an EMBL/GenBank/DDBJ whole genome shotgun (WGS) entry which is preliminary data.</text>
</comment>
<dbReference type="PANTHER" id="PTHR33751">
    <property type="entry name" value="CBB3-TYPE CYTOCHROME C OXIDASE SUBUNIT FIXP"/>
    <property type="match status" value="1"/>
</dbReference>
<dbReference type="Pfam" id="PF00034">
    <property type="entry name" value="Cytochrom_C"/>
    <property type="match status" value="2"/>
</dbReference>
<keyword evidence="6 7" id="KW-0408">Iron</keyword>
<dbReference type="EMBL" id="JAUOPB010000006">
    <property type="protein sequence ID" value="MDO6422752.1"/>
    <property type="molecule type" value="Genomic_DNA"/>
</dbReference>
<dbReference type="PANTHER" id="PTHR33751:SF9">
    <property type="entry name" value="CYTOCHROME C4"/>
    <property type="match status" value="1"/>
</dbReference>
<evidence type="ECO:0000256" key="7">
    <source>
        <dbReference type="PROSITE-ProRule" id="PRU00433"/>
    </source>
</evidence>
<evidence type="ECO:0000256" key="4">
    <source>
        <dbReference type="ARBA" id="ARBA00022764"/>
    </source>
</evidence>
<keyword evidence="2" id="KW-0813">Transport</keyword>
<feature type="domain" description="Cytochrome c" evidence="9">
    <location>
        <begin position="29"/>
        <end position="115"/>
    </location>
</feature>
<keyword evidence="4" id="KW-0574">Periplasm</keyword>
<evidence type="ECO:0000256" key="3">
    <source>
        <dbReference type="ARBA" id="ARBA00022723"/>
    </source>
</evidence>
<dbReference type="PROSITE" id="PS51007">
    <property type="entry name" value="CYTC"/>
    <property type="match status" value="2"/>
</dbReference>
<feature type="domain" description="Cytochrome c" evidence="9">
    <location>
        <begin position="135"/>
        <end position="227"/>
    </location>
</feature>
<dbReference type="PIRSF" id="PIRSF000005">
    <property type="entry name" value="Cytochrome_c4"/>
    <property type="match status" value="1"/>
</dbReference>
<gene>
    <name evidence="10" type="ORF">Q4521_09720</name>
</gene>
<dbReference type="AlphaFoldDB" id="A0AAW7X7C2"/>
<evidence type="ECO:0000256" key="6">
    <source>
        <dbReference type="ARBA" id="ARBA00023004"/>
    </source>
</evidence>
<feature type="chain" id="PRO_5043846575" evidence="8">
    <location>
        <begin position="28"/>
        <end position="227"/>
    </location>
</feature>
<dbReference type="InterPro" id="IPR050597">
    <property type="entry name" value="Cytochrome_c_Oxidase_Subunit"/>
</dbReference>
<dbReference type="InterPro" id="IPR009056">
    <property type="entry name" value="Cyt_c-like_dom"/>
</dbReference>
<dbReference type="InterPro" id="IPR024167">
    <property type="entry name" value="Cytochrome_c4-like"/>
</dbReference>
<keyword evidence="3 7" id="KW-0479">Metal-binding</keyword>
<dbReference type="Proteomes" id="UP001169760">
    <property type="component" value="Unassembled WGS sequence"/>
</dbReference>
<evidence type="ECO:0000313" key="10">
    <source>
        <dbReference type="EMBL" id="MDO6422752.1"/>
    </source>
</evidence>
<dbReference type="RefSeq" id="WP_216065013.1">
    <property type="nucleotide sequence ID" value="NZ_JAHKPP010000037.1"/>
</dbReference>
<dbReference type="GO" id="GO:0020037">
    <property type="term" value="F:heme binding"/>
    <property type="evidence" value="ECO:0007669"/>
    <property type="project" value="InterPro"/>
</dbReference>
<evidence type="ECO:0000256" key="5">
    <source>
        <dbReference type="ARBA" id="ARBA00022982"/>
    </source>
</evidence>
<dbReference type="GO" id="GO:0009055">
    <property type="term" value="F:electron transfer activity"/>
    <property type="evidence" value="ECO:0007669"/>
    <property type="project" value="InterPro"/>
</dbReference>
<evidence type="ECO:0000259" key="9">
    <source>
        <dbReference type="PROSITE" id="PS51007"/>
    </source>
</evidence>
<proteinExistence type="predicted"/>
<reference evidence="10" key="1">
    <citation type="submission" date="2023-07" db="EMBL/GenBank/DDBJ databases">
        <title>Genome content predicts the carbon catabolic preferences of heterotrophic bacteria.</title>
        <authorList>
            <person name="Gralka M."/>
        </authorList>
    </citation>
    <scope>NUCLEOTIDE SEQUENCE</scope>
    <source>
        <strain evidence="10">I3M17_2</strain>
    </source>
</reference>
<accession>A0AAW7X7C2</accession>
<keyword evidence="8" id="KW-0732">Signal</keyword>